<keyword evidence="2" id="KW-0472">Membrane</keyword>
<keyword evidence="2" id="KW-0812">Transmembrane</keyword>
<keyword evidence="4" id="KW-1185">Reference proteome</keyword>
<accession>A0ABQ3QKP5</accession>
<organism evidence="3 4">
    <name type="scientific">Streptomyces violascens</name>
    <dbReference type="NCBI Taxonomy" id="67381"/>
    <lineage>
        <taxon>Bacteria</taxon>
        <taxon>Bacillati</taxon>
        <taxon>Actinomycetota</taxon>
        <taxon>Actinomycetes</taxon>
        <taxon>Kitasatosporales</taxon>
        <taxon>Streptomycetaceae</taxon>
        <taxon>Streptomyces</taxon>
    </lineage>
</organism>
<evidence type="ECO:0000313" key="4">
    <source>
        <dbReference type="Proteomes" id="UP001050808"/>
    </source>
</evidence>
<dbReference type="EMBL" id="BNDY01000002">
    <property type="protein sequence ID" value="GHI37856.1"/>
    <property type="molecule type" value="Genomic_DNA"/>
</dbReference>
<evidence type="ECO:0000256" key="1">
    <source>
        <dbReference type="SAM" id="MobiDB-lite"/>
    </source>
</evidence>
<feature type="transmembrane region" description="Helical" evidence="2">
    <location>
        <begin position="12"/>
        <end position="32"/>
    </location>
</feature>
<name>A0ABQ3QKP5_9ACTN</name>
<dbReference type="Proteomes" id="UP001050808">
    <property type="component" value="Unassembled WGS sequence"/>
</dbReference>
<reference evidence="3" key="1">
    <citation type="submission" date="2024-05" db="EMBL/GenBank/DDBJ databases">
        <title>Whole genome shotgun sequence of Streptomyces violascens NBRC 12920.</title>
        <authorList>
            <person name="Komaki H."/>
            <person name="Tamura T."/>
        </authorList>
    </citation>
    <scope>NUCLEOTIDE SEQUENCE</scope>
    <source>
        <strain evidence="3">NBRC 12920</strain>
    </source>
</reference>
<dbReference type="Pfam" id="PF10823">
    <property type="entry name" value="DUF2568"/>
    <property type="match status" value="1"/>
</dbReference>
<evidence type="ECO:0000256" key="2">
    <source>
        <dbReference type="SAM" id="Phobius"/>
    </source>
</evidence>
<feature type="region of interest" description="Disordered" evidence="1">
    <location>
        <begin position="136"/>
        <end position="196"/>
    </location>
</feature>
<proteinExistence type="predicted"/>
<gene>
    <name evidence="3" type="ORF">Sviol_22640</name>
</gene>
<protein>
    <recommendedName>
        <fullName evidence="5">DUF2568 domain-containing protein</fullName>
    </recommendedName>
</protein>
<sequence>MKPLELLKPLNLLLIFLLELAVLVAAGYWGFARDAGRPVRILLGIGTPVVLAALWSLLGAPDATYKTRGAVRVGAGGIRDVVQGARTDPAEGRGELRDQPRTVRGWRGSVGFGAWSRGPALTLLRGEGNCASNHARSAGGGVRWGSGRSPGEPAPAPLEARGTAQVPPRAGRKGWRAGARSPDRYPRSPRPRAQMA</sequence>
<evidence type="ECO:0008006" key="5">
    <source>
        <dbReference type="Google" id="ProtNLM"/>
    </source>
</evidence>
<feature type="transmembrane region" description="Helical" evidence="2">
    <location>
        <begin position="38"/>
        <end position="58"/>
    </location>
</feature>
<dbReference type="RefSeq" id="WP_226598800.1">
    <property type="nucleotide sequence ID" value="NZ_BMUA01000002.1"/>
</dbReference>
<keyword evidence="2" id="KW-1133">Transmembrane helix</keyword>
<comment type="caution">
    <text evidence="3">The sequence shown here is derived from an EMBL/GenBank/DDBJ whole genome shotgun (WGS) entry which is preliminary data.</text>
</comment>
<evidence type="ECO:0000313" key="3">
    <source>
        <dbReference type="EMBL" id="GHI37856.1"/>
    </source>
</evidence>
<dbReference type="InterPro" id="IPR021214">
    <property type="entry name" value="DUF2568"/>
</dbReference>